<gene>
    <name evidence="1" type="ORF">O1611_g3471</name>
</gene>
<keyword evidence="2" id="KW-1185">Reference proteome</keyword>
<evidence type="ECO:0000313" key="2">
    <source>
        <dbReference type="Proteomes" id="UP001153332"/>
    </source>
</evidence>
<reference evidence="1" key="1">
    <citation type="submission" date="2022-12" db="EMBL/GenBank/DDBJ databases">
        <title>Genome Sequence of Lasiodiplodia mahajangana.</title>
        <authorList>
            <person name="Buettner E."/>
        </authorList>
    </citation>
    <scope>NUCLEOTIDE SEQUENCE</scope>
    <source>
        <strain evidence="1">VT137</strain>
    </source>
</reference>
<dbReference type="Proteomes" id="UP001153332">
    <property type="component" value="Unassembled WGS sequence"/>
</dbReference>
<accession>A0ACC2JRR2</accession>
<organism evidence="1 2">
    <name type="scientific">Lasiodiplodia mahajangana</name>
    <dbReference type="NCBI Taxonomy" id="1108764"/>
    <lineage>
        <taxon>Eukaryota</taxon>
        <taxon>Fungi</taxon>
        <taxon>Dikarya</taxon>
        <taxon>Ascomycota</taxon>
        <taxon>Pezizomycotina</taxon>
        <taxon>Dothideomycetes</taxon>
        <taxon>Dothideomycetes incertae sedis</taxon>
        <taxon>Botryosphaeriales</taxon>
        <taxon>Botryosphaeriaceae</taxon>
        <taxon>Lasiodiplodia</taxon>
    </lineage>
</organism>
<sequence>MDQTRPNNAQCGNKAQSTDLLGIGSWAGAAPKREDIKDLASGTKRGGSGKTSITEKGKSGTDPMGRWFSESKKDGPWVPDRKS</sequence>
<dbReference type="EMBL" id="JAPUUL010000566">
    <property type="protein sequence ID" value="KAJ8130159.1"/>
    <property type="molecule type" value="Genomic_DNA"/>
</dbReference>
<name>A0ACC2JRR2_9PEZI</name>
<evidence type="ECO:0000313" key="1">
    <source>
        <dbReference type="EMBL" id="KAJ8130159.1"/>
    </source>
</evidence>
<protein>
    <submittedName>
        <fullName evidence="1">Uncharacterized protein</fullName>
    </submittedName>
</protein>
<comment type="caution">
    <text evidence="1">The sequence shown here is derived from an EMBL/GenBank/DDBJ whole genome shotgun (WGS) entry which is preliminary data.</text>
</comment>
<proteinExistence type="predicted"/>